<organism evidence="2 3">
    <name type="scientific">Kitasatospora misakiensis</name>
    <dbReference type="NCBI Taxonomy" id="67330"/>
    <lineage>
        <taxon>Bacteria</taxon>
        <taxon>Bacillati</taxon>
        <taxon>Actinomycetota</taxon>
        <taxon>Actinomycetes</taxon>
        <taxon>Kitasatosporales</taxon>
        <taxon>Streptomycetaceae</taxon>
        <taxon>Kitasatospora</taxon>
    </lineage>
</organism>
<reference evidence="3" key="1">
    <citation type="journal article" date="2019" name="Int. J. Syst. Evol. Microbiol.">
        <title>The Global Catalogue of Microorganisms (GCM) 10K type strain sequencing project: providing services to taxonomists for standard genome sequencing and annotation.</title>
        <authorList>
            <consortium name="The Broad Institute Genomics Platform"/>
            <consortium name="The Broad Institute Genome Sequencing Center for Infectious Disease"/>
            <person name="Wu L."/>
            <person name="Ma J."/>
        </authorList>
    </citation>
    <scope>NUCLEOTIDE SEQUENCE [LARGE SCALE GENOMIC DNA]</scope>
    <source>
        <strain evidence="3">CGMCC 4.1437</strain>
    </source>
</reference>
<evidence type="ECO:0000313" key="2">
    <source>
        <dbReference type="EMBL" id="MFC5665001.1"/>
    </source>
</evidence>
<dbReference type="EMBL" id="JBHSOF010000022">
    <property type="protein sequence ID" value="MFC5665001.1"/>
    <property type="molecule type" value="Genomic_DNA"/>
</dbReference>
<dbReference type="RefSeq" id="WP_380226690.1">
    <property type="nucleotide sequence ID" value="NZ_JBHSOF010000022.1"/>
</dbReference>
<protein>
    <submittedName>
        <fullName evidence="2">Uncharacterized protein</fullName>
    </submittedName>
</protein>
<sequence>MPAKGLDVHIPSPGGCRWCGVEERQHMQRWKPPVGWHTWEPPTLEQRKERMQARRARQRPDGQALSAAIIPLAS</sequence>
<evidence type="ECO:0000256" key="1">
    <source>
        <dbReference type="SAM" id="MobiDB-lite"/>
    </source>
</evidence>
<evidence type="ECO:0000313" key="3">
    <source>
        <dbReference type="Proteomes" id="UP001595975"/>
    </source>
</evidence>
<comment type="caution">
    <text evidence="2">The sequence shown here is derived from an EMBL/GenBank/DDBJ whole genome shotgun (WGS) entry which is preliminary data.</text>
</comment>
<feature type="region of interest" description="Disordered" evidence="1">
    <location>
        <begin position="47"/>
        <end position="74"/>
    </location>
</feature>
<gene>
    <name evidence="2" type="ORF">ACFP3U_18695</name>
</gene>
<dbReference type="Proteomes" id="UP001595975">
    <property type="component" value="Unassembled WGS sequence"/>
</dbReference>
<name>A0ABW0X3H7_9ACTN</name>
<proteinExistence type="predicted"/>
<keyword evidence="3" id="KW-1185">Reference proteome</keyword>
<accession>A0ABW0X3H7</accession>